<protein>
    <submittedName>
        <fullName evidence="2">Uncharacterized protein</fullName>
    </submittedName>
</protein>
<proteinExistence type="predicted"/>
<dbReference type="HOGENOM" id="CLU_3416835_0_0_9"/>
<evidence type="ECO:0000256" key="1">
    <source>
        <dbReference type="SAM" id="Phobius"/>
    </source>
</evidence>
<evidence type="ECO:0000313" key="2">
    <source>
        <dbReference type="EMBL" id="CCC03695.1"/>
    </source>
</evidence>
<name>F8KDM5_LIMR5</name>
<reference evidence="2" key="1">
    <citation type="journal article" date="2011" name="J. Bacteriol.">
        <title>Genome sequence of the vertebrate gut symbiont Lactobacillus reuteri ATCC 53608.</title>
        <authorList>
            <person name="Heavens D."/>
            <person name="Tailford L.E."/>
            <person name="Crossman L."/>
            <person name="Jeffers F."/>
            <person name="Mackenzie D.A."/>
            <person name="Caccamo M."/>
            <person name="Juge N."/>
        </authorList>
    </citation>
    <scope>NUCLEOTIDE SEQUENCE [LARGE SCALE GENOMIC DNA]</scope>
    <source>
        <strain evidence="2">ATCC 53608</strain>
    </source>
</reference>
<dbReference type="EMBL" id="FR854363">
    <property type="protein sequence ID" value="CCC03695.1"/>
    <property type="molecule type" value="Genomic_DNA"/>
</dbReference>
<keyword evidence="1" id="KW-0812">Transmembrane</keyword>
<gene>
    <name evidence="2" type="ORF">LRATCC53608_0943</name>
</gene>
<reference evidence="2" key="2">
    <citation type="submission" date="2011-05" db="EMBL/GenBank/DDBJ databases">
        <authorList>
            <person name="Davey R."/>
        </authorList>
    </citation>
    <scope>NUCLEOTIDE SEQUENCE</scope>
    <source>
        <strain evidence="2">ATCC 53608</strain>
    </source>
</reference>
<keyword evidence="1" id="KW-0472">Membrane</keyword>
<dbReference type="AlphaFoldDB" id="F8KDM5"/>
<sequence length="26" mass="3008">MRDNLKVSYLTAIFFFIVAIIYANLA</sequence>
<keyword evidence="1" id="KW-1133">Transmembrane helix</keyword>
<organism evidence="2">
    <name type="scientific">Limosilactobacillus reuteri subsp. suis (strain ATCC 53608 / LMG 31752 / 1063)</name>
    <name type="common">Lactobacillus reuteri</name>
    <dbReference type="NCBI Taxonomy" id="927703"/>
    <lineage>
        <taxon>Bacteria</taxon>
        <taxon>Bacillati</taxon>
        <taxon>Bacillota</taxon>
        <taxon>Bacilli</taxon>
        <taxon>Lactobacillales</taxon>
        <taxon>Lactobacillaceae</taxon>
        <taxon>Limosilactobacillus</taxon>
    </lineage>
</organism>
<accession>F8KDM5</accession>
<feature type="transmembrane region" description="Helical" evidence="1">
    <location>
        <begin position="7"/>
        <end position="25"/>
    </location>
</feature>